<dbReference type="OrthoDB" id="432970at2759"/>
<dbReference type="AlphaFoldDB" id="A0A5C3QYN8"/>
<sequence length="152" mass="17052">MSAPMALLNAIAYAPYFVRFQSLAEEGSGLAVLYADRCAKCIDDIEAMDAGPITEISHFLSTVLVLQGVEDIDSATKTTLIKSFKKLEHRHRHVFAAETLRRCIDMVEDSRAMREMFMFAKDMIKAPYKECGAKSCKVREGHRGQKLMPCSK</sequence>
<keyword evidence="2" id="KW-1185">Reference proteome</keyword>
<name>A0A5C3QYN8_9AGAR</name>
<reference evidence="1 2" key="1">
    <citation type="journal article" date="2019" name="Nat. Ecol. Evol.">
        <title>Megaphylogeny resolves global patterns of mushroom evolution.</title>
        <authorList>
            <person name="Varga T."/>
            <person name="Krizsan K."/>
            <person name="Foldi C."/>
            <person name="Dima B."/>
            <person name="Sanchez-Garcia M."/>
            <person name="Sanchez-Ramirez S."/>
            <person name="Szollosi G.J."/>
            <person name="Szarkandi J.G."/>
            <person name="Papp V."/>
            <person name="Albert L."/>
            <person name="Andreopoulos W."/>
            <person name="Angelini C."/>
            <person name="Antonin V."/>
            <person name="Barry K.W."/>
            <person name="Bougher N.L."/>
            <person name="Buchanan P."/>
            <person name="Buyck B."/>
            <person name="Bense V."/>
            <person name="Catcheside P."/>
            <person name="Chovatia M."/>
            <person name="Cooper J."/>
            <person name="Damon W."/>
            <person name="Desjardin D."/>
            <person name="Finy P."/>
            <person name="Geml J."/>
            <person name="Haridas S."/>
            <person name="Hughes K."/>
            <person name="Justo A."/>
            <person name="Karasinski D."/>
            <person name="Kautmanova I."/>
            <person name="Kiss B."/>
            <person name="Kocsube S."/>
            <person name="Kotiranta H."/>
            <person name="LaButti K.M."/>
            <person name="Lechner B.E."/>
            <person name="Liimatainen K."/>
            <person name="Lipzen A."/>
            <person name="Lukacs Z."/>
            <person name="Mihaltcheva S."/>
            <person name="Morgado L.N."/>
            <person name="Niskanen T."/>
            <person name="Noordeloos M.E."/>
            <person name="Ohm R.A."/>
            <person name="Ortiz-Santana B."/>
            <person name="Ovrebo C."/>
            <person name="Racz N."/>
            <person name="Riley R."/>
            <person name="Savchenko A."/>
            <person name="Shiryaev A."/>
            <person name="Soop K."/>
            <person name="Spirin V."/>
            <person name="Szebenyi C."/>
            <person name="Tomsovsky M."/>
            <person name="Tulloss R.E."/>
            <person name="Uehling J."/>
            <person name="Grigoriev I.V."/>
            <person name="Vagvolgyi C."/>
            <person name="Papp T."/>
            <person name="Martin F.M."/>
            <person name="Miettinen O."/>
            <person name="Hibbett D.S."/>
            <person name="Nagy L.G."/>
        </authorList>
    </citation>
    <scope>NUCLEOTIDE SEQUENCE [LARGE SCALE GENOMIC DNA]</scope>
    <source>
        <strain evidence="1 2">CBS 309.79</strain>
    </source>
</reference>
<evidence type="ECO:0000313" key="1">
    <source>
        <dbReference type="EMBL" id="TFL07125.1"/>
    </source>
</evidence>
<protein>
    <submittedName>
        <fullName evidence="1">Uncharacterized protein</fullName>
    </submittedName>
</protein>
<evidence type="ECO:0000313" key="2">
    <source>
        <dbReference type="Proteomes" id="UP000305067"/>
    </source>
</evidence>
<organism evidence="1 2">
    <name type="scientific">Pterulicium gracile</name>
    <dbReference type="NCBI Taxonomy" id="1884261"/>
    <lineage>
        <taxon>Eukaryota</taxon>
        <taxon>Fungi</taxon>
        <taxon>Dikarya</taxon>
        <taxon>Basidiomycota</taxon>
        <taxon>Agaricomycotina</taxon>
        <taxon>Agaricomycetes</taxon>
        <taxon>Agaricomycetidae</taxon>
        <taxon>Agaricales</taxon>
        <taxon>Pleurotineae</taxon>
        <taxon>Pterulaceae</taxon>
        <taxon>Pterulicium</taxon>
    </lineage>
</organism>
<dbReference type="STRING" id="1884261.A0A5C3QYN8"/>
<dbReference type="Proteomes" id="UP000305067">
    <property type="component" value="Unassembled WGS sequence"/>
</dbReference>
<proteinExistence type="predicted"/>
<gene>
    <name evidence="1" type="ORF">BDV98DRAFT_557301</name>
</gene>
<accession>A0A5C3QYN8</accession>
<dbReference type="EMBL" id="ML178814">
    <property type="protein sequence ID" value="TFL07125.1"/>
    <property type="molecule type" value="Genomic_DNA"/>
</dbReference>